<accession>A0A2X0L2P9</accession>
<protein>
    <submittedName>
        <fullName evidence="1">BZ3500_MvSof-1268-A1-R1_Chr9g10869 protein</fullName>
    </submittedName>
</protein>
<name>A0A2X0L2P9_9BASI</name>
<proteinExistence type="predicted"/>
<sequence>MRTQPATWAIEVAPLSSTYITRSSQGPFRHIPAHPLSYCEREFSGSRPQAGRLSTAAILRLDRTDSCVDVPVQCQALHEMTMKGFLGLEMLYIISEADSSLAPDDARADDRMTRWRRQITSLVNVVIESSCLDNDLSILP</sequence>
<dbReference type="AlphaFoldDB" id="A0A2X0L2P9"/>
<dbReference type="Proteomes" id="UP000249723">
    <property type="component" value="Unassembled WGS sequence"/>
</dbReference>
<dbReference type="EMBL" id="FMWP01000107">
    <property type="protein sequence ID" value="SDA00834.1"/>
    <property type="molecule type" value="Genomic_DNA"/>
</dbReference>
<evidence type="ECO:0000313" key="2">
    <source>
        <dbReference type="Proteomes" id="UP000249723"/>
    </source>
</evidence>
<evidence type="ECO:0000313" key="1">
    <source>
        <dbReference type="EMBL" id="SDA00834.1"/>
    </source>
</evidence>
<gene>
    <name evidence="1" type="ORF">BZ3500_MVSOF-1268-A1-R1_CHR9G10869</name>
</gene>
<organism evidence="1 2">
    <name type="scientific">Microbotryum saponariae</name>
    <dbReference type="NCBI Taxonomy" id="289078"/>
    <lineage>
        <taxon>Eukaryota</taxon>
        <taxon>Fungi</taxon>
        <taxon>Dikarya</taxon>
        <taxon>Basidiomycota</taxon>
        <taxon>Pucciniomycotina</taxon>
        <taxon>Microbotryomycetes</taxon>
        <taxon>Microbotryales</taxon>
        <taxon>Microbotryaceae</taxon>
        <taxon>Microbotryum</taxon>
    </lineage>
</organism>
<reference evidence="2" key="1">
    <citation type="submission" date="2016-10" db="EMBL/GenBank/DDBJ databases">
        <authorList>
            <person name="Jeantristanb JTB J.-T."/>
            <person name="Ricardo R."/>
        </authorList>
    </citation>
    <scope>NUCLEOTIDE SEQUENCE [LARGE SCALE GENOMIC DNA]</scope>
</reference>
<keyword evidence="2" id="KW-1185">Reference proteome</keyword>